<feature type="region of interest" description="Disordered" evidence="1">
    <location>
        <begin position="198"/>
        <end position="224"/>
    </location>
</feature>
<evidence type="ECO:0000313" key="3">
    <source>
        <dbReference type="Proteomes" id="UP001151760"/>
    </source>
</evidence>
<evidence type="ECO:0000313" key="2">
    <source>
        <dbReference type="EMBL" id="GJT41077.1"/>
    </source>
</evidence>
<keyword evidence="3" id="KW-1185">Reference proteome</keyword>
<reference evidence="2" key="2">
    <citation type="submission" date="2022-01" db="EMBL/GenBank/DDBJ databases">
        <authorList>
            <person name="Yamashiro T."/>
            <person name="Shiraishi A."/>
            <person name="Satake H."/>
            <person name="Nakayama K."/>
        </authorList>
    </citation>
    <scope>NUCLEOTIDE SEQUENCE</scope>
</reference>
<protein>
    <submittedName>
        <fullName evidence="2">Uncharacterized protein</fullName>
    </submittedName>
</protein>
<reference evidence="2" key="1">
    <citation type="journal article" date="2022" name="Int. J. Mol. Sci.">
        <title>Draft Genome of Tanacetum Coccineum: Genomic Comparison of Closely Related Tanacetum-Family Plants.</title>
        <authorList>
            <person name="Yamashiro T."/>
            <person name="Shiraishi A."/>
            <person name="Nakayama K."/>
            <person name="Satake H."/>
        </authorList>
    </citation>
    <scope>NUCLEOTIDE SEQUENCE</scope>
</reference>
<comment type="caution">
    <text evidence="2">The sequence shown here is derived from an EMBL/GenBank/DDBJ whole genome shotgun (WGS) entry which is preliminary data.</text>
</comment>
<evidence type="ECO:0000256" key="1">
    <source>
        <dbReference type="SAM" id="MobiDB-lite"/>
    </source>
</evidence>
<dbReference type="Proteomes" id="UP001151760">
    <property type="component" value="Unassembled WGS sequence"/>
</dbReference>
<feature type="compositionally biased region" description="Polar residues" evidence="1">
    <location>
        <begin position="198"/>
        <end position="211"/>
    </location>
</feature>
<dbReference type="EMBL" id="BQNB010015530">
    <property type="protein sequence ID" value="GJT41077.1"/>
    <property type="molecule type" value="Genomic_DNA"/>
</dbReference>
<organism evidence="2 3">
    <name type="scientific">Tanacetum coccineum</name>
    <dbReference type="NCBI Taxonomy" id="301880"/>
    <lineage>
        <taxon>Eukaryota</taxon>
        <taxon>Viridiplantae</taxon>
        <taxon>Streptophyta</taxon>
        <taxon>Embryophyta</taxon>
        <taxon>Tracheophyta</taxon>
        <taxon>Spermatophyta</taxon>
        <taxon>Magnoliopsida</taxon>
        <taxon>eudicotyledons</taxon>
        <taxon>Gunneridae</taxon>
        <taxon>Pentapetalae</taxon>
        <taxon>asterids</taxon>
        <taxon>campanulids</taxon>
        <taxon>Asterales</taxon>
        <taxon>Asteraceae</taxon>
        <taxon>Asteroideae</taxon>
        <taxon>Anthemideae</taxon>
        <taxon>Anthemidinae</taxon>
        <taxon>Tanacetum</taxon>
    </lineage>
</organism>
<gene>
    <name evidence="2" type="ORF">Tco_0940942</name>
</gene>
<sequence length="418" mass="45831">MEWWLGPKKRRVPTVTNIAVTKRAELGVMAYGKSVALDPKRGCQTGDQLARNQRGVGSSKGWVLSGCRSSSLQDMRTLSRYVIRHGFRSSLIFVQVVTARQHKTDVKGTTSSVPKTITDNGKRKVKTCDDSNVFQAYSALCARNVRPHCLSNVPEPADVPNFGGTQNDSCDVFEKYTNMCDRLLADNDNLTSPFIPSKDTTTICPSGSTQHGRARGKTQPTPPPVEAVDRLSIGMADTVGNPHHASHEQITSELLRYQRGNINASNKDDEAELTRAEGSSHFSAPYFSSNRCCAPLKKPLGLYPKTDDVSLTKDEKKIWKEFQKFDKDTVGVKWGLKWVSFGAEMGGLEQVGLGADIGWSVKSQKKGELHGSPTSSSLLLEFLHTTSGSTMVRNICTETPTSLESNVSNLQAKEATEM</sequence>
<name>A0ABQ5DQ48_9ASTR</name>
<proteinExistence type="predicted"/>
<accession>A0ABQ5DQ48</accession>